<feature type="transmembrane region" description="Helical" evidence="2">
    <location>
        <begin position="176"/>
        <end position="199"/>
    </location>
</feature>
<dbReference type="Pfam" id="PF06687">
    <property type="entry name" value="SUR7"/>
    <property type="match status" value="1"/>
</dbReference>
<dbReference type="PANTHER" id="PTHR28019">
    <property type="entry name" value="CELL MEMBRANE PROTEIN YLR413W-RELATED"/>
    <property type="match status" value="1"/>
</dbReference>
<sequence>MRASPFITLLSALSAAGLMFVCLFAGYSPTTLSSVDMFSMNVSRIANTTFNNSTGNGCSCVEFVNGTLTINGSAVTDGHTTVEVYDIGISEYYAVYTMNYCEGNYLPHYYDKGAKAVLTSCKTPSVSRRFDLVSIIEDALENVGASLNQTLSLDDLDWPDGITNAFGYVSSASTAMIAFFLIGILFLLLATLAGTIALFRPSKNITVILLMTSVIACMTLAITAGLATGIITTVVNGINSNGDDIGVSASQGNTFMALIWSAVALLFVSTLTTTAQLCTGGRREPGRRRRRREYDGYGYHMPMSMGYGGHMPHHMSHPMSSRSMSHHMSQPYHHPSSRYDPWDLYGSRRSLVPSHMDDPYGEDDFR</sequence>
<dbReference type="RefSeq" id="XP_013315349.1">
    <property type="nucleotide sequence ID" value="XM_013459895.1"/>
</dbReference>
<dbReference type="GeneID" id="25329010"/>
<reference evidence="3 4" key="1">
    <citation type="submission" date="2015-01" db="EMBL/GenBank/DDBJ databases">
        <title>The Genome Sequence of Exophiala xenobiotica CBS118157.</title>
        <authorList>
            <consortium name="The Broad Institute Genomics Platform"/>
            <person name="Cuomo C."/>
            <person name="de Hoog S."/>
            <person name="Gorbushina A."/>
            <person name="Stielow B."/>
            <person name="Teixiera M."/>
            <person name="Abouelleil A."/>
            <person name="Chapman S.B."/>
            <person name="Priest M."/>
            <person name="Young S.K."/>
            <person name="Wortman J."/>
            <person name="Nusbaum C."/>
            <person name="Birren B."/>
        </authorList>
    </citation>
    <scope>NUCLEOTIDE SEQUENCE [LARGE SCALE GENOMIC DNA]</scope>
    <source>
        <strain evidence="3 4">CBS 118157</strain>
    </source>
</reference>
<dbReference type="HOGENOM" id="CLU_064532_0_0_1"/>
<dbReference type="GO" id="GO:0051285">
    <property type="term" value="C:cell cortex of cell tip"/>
    <property type="evidence" value="ECO:0007669"/>
    <property type="project" value="TreeGrafter"/>
</dbReference>
<dbReference type="InterPro" id="IPR009571">
    <property type="entry name" value="SUR7/Rim9-like_fungi"/>
</dbReference>
<feature type="region of interest" description="Disordered" evidence="1">
    <location>
        <begin position="312"/>
        <end position="332"/>
    </location>
</feature>
<dbReference type="GO" id="GO:0031505">
    <property type="term" value="P:fungal-type cell wall organization"/>
    <property type="evidence" value="ECO:0007669"/>
    <property type="project" value="TreeGrafter"/>
</dbReference>
<organism evidence="3 4">
    <name type="scientific">Exophiala xenobiotica</name>
    <dbReference type="NCBI Taxonomy" id="348802"/>
    <lineage>
        <taxon>Eukaryota</taxon>
        <taxon>Fungi</taxon>
        <taxon>Dikarya</taxon>
        <taxon>Ascomycota</taxon>
        <taxon>Pezizomycotina</taxon>
        <taxon>Eurotiomycetes</taxon>
        <taxon>Chaetothyriomycetidae</taxon>
        <taxon>Chaetothyriales</taxon>
        <taxon>Herpotrichiellaceae</taxon>
        <taxon>Exophiala</taxon>
    </lineage>
</organism>
<feature type="transmembrane region" description="Helical" evidence="2">
    <location>
        <begin position="255"/>
        <end position="281"/>
    </location>
</feature>
<dbReference type="EMBL" id="KN847320">
    <property type="protein sequence ID" value="KIW54765.1"/>
    <property type="molecule type" value="Genomic_DNA"/>
</dbReference>
<dbReference type="OrthoDB" id="4159154at2759"/>
<evidence type="ECO:0000313" key="4">
    <source>
        <dbReference type="Proteomes" id="UP000054342"/>
    </source>
</evidence>
<dbReference type="InterPro" id="IPR052413">
    <property type="entry name" value="SUR7_domain"/>
</dbReference>
<keyword evidence="2" id="KW-0472">Membrane</keyword>
<gene>
    <name evidence="3" type="ORF">PV05_07102</name>
</gene>
<feature type="transmembrane region" description="Helical" evidence="2">
    <location>
        <begin position="206"/>
        <end position="235"/>
    </location>
</feature>
<name>A0A0D2EJ98_9EURO</name>
<feature type="compositionally biased region" description="Low complexity" evidence="1">
    <location>
        <begin position="317"/>
        <end position="329"/>
    </location>
</feature>
<protein>
    <submittedName>
        <fullName evidence="3">Uncharacterized protein</fullName>
    </submittedName>
</protein>
<dbReference type="Proteomes" id="UP000054342">
    <property type="component" value="Unassembled WGS sequence"/>
</dbReference>
<dbReference type="PANTHER" id="PTHR28019:SF7">
    <property type="entry name" value="SUR7 PROTEIN"/>
    <property type="match status" value="1"/>
</dbReference>
<evidence type="ECO:0000256" key="2">
    <source>
        <dbReference type="SAM" id="Phobius"/>
    </source>
</evidence>
<proteinExistence type="predicted"/>
<dbReference type="AlphaFoldDB" id="A0A0D2EJ98"/>
<evidence type="ECO:0000256" key="1">
    <source>
        <dbReference type="SAM" id="MobiDB-lite"/>
    </source>
</evidence>
<keyword evidence="2" id="KW-0812">Transmembrane</keyword>
<keyword evidence="2" id="KW-1133">Transmembrane helix</keyword>
<evidence type="ECO:0000313" key="3">
    <source>
        <dbReference type="EMBL" id="KIW54765.1"/>
    </source>
</evidence>
<keyword evidence="4" id="KW-1185">Reference proteome</keyword>
<dbReference type="GO" id="GO:0005886">
    <property type="term" value="C:plasma membrane"/>
    <property type="evidence" value="ECO:0007669"/>
    <property type="project" value="InterPro"/>
</dbReference>
<accession>A0A0D2EJ98</accession>